<gene>
    <name evidence="1" type="ORF">MJO28_013568</name>
</gene>
<comment type="caution">
    <text evidence="1">The sequence shown here is derived from an EMBL/GenBank/DDBJ whole genome shotgun (WGS) entry which is preliminary data.</text>
</comment>
<reference evidence="1 2" key="3">
    <citation type="journal article" date="2022" name="Microbiol. Spectr.">
        <title>Folding features and dynamics of 3D genome architecture in plant fungal pathogens.</title>
        <authorList>
            <person name="Xia C."/>
        </authorList>
    </citation>
    <scope>NUCLEOTIDE SEQUENCE [LARGE SCALE GENOMIC DNA]</scope>
    <source>
        <strain evidence="1 2">93-210</strain>
    </source>
</reference>
<reference evidence="2" key="2">
    <citation type="journal article" date="2018" name="Mol. Plant Microbe Interact.">
        <title>Genome sequence resources for the wheat stripe rust pathogen (Puccinia striiformis f. sp. tritici) and the barley stripe rust pathogen (Puccinia striiformis f. sp. hordei).</title>
        <authorList>
            <person name="Xia C."/>
            <person name="Wang M."/>
            <person name="Yin C."/>
            <person name="Cornejo O.E."/>
            <person name="Hulbert S.H."/>
            <person name="Chen X."/>
        </authorList>
    </citation>
    <scope>NUCLEOTIDE SEQUENCE [LARGE SCALE GENOMIC DNA]</scope>
    <source>
        <strain evidence="2">93-210</strain>
    </source>
</reference>
<organism evidence="1 2">
    <name type="scientific">Puccinia striiformis f. sp. tritici</name>
    <dbReference type="NCBI Taxonomy" id="168172"/>
    <lineage>
        <taxon>Eukaryota</taxon>
        <taxon>Fungi</taxon>
        <taxon>Dikarya</taxon>
        <taxon>Basidiomycota</taxon>
        <taxon>Pucciniomycotina</taxon>
        <taxon>Pucciniomycetes</taxon>
        <taxon>Pucciniales</taxon>
        <taxon>Pucciniaceae</taxon>
        <taxon>Puccinia</taxon>
    </lineage>
</organism>
<dbReference type="Proteomes" id="UP001060170">
    <property type="component" value="Chromosome 14"/>
</dbReference>
<accession>A0ACC0DV55</accession>
<name>A0ACC0DV55_9BASI</name>
<keyword evidence="2" id="KW-1185">Reference proteome</keyword>
<evidence type="ECO:0000313" key="1">
    <source>
        <dbReference type="EMBL" id="KAI7939916.1"/>
    </source>
</evidence>
<evidence type="ECO:0000313" key="2">
    <source>
        <dbReference type="Proteomes" id="UP001060170"/>
    </source>
</evidence>
<sequence>MILAPEAVSIDIKRLVCTKSNIWTSLLLITVCVPELRYLDCDKDRKERLDREVHPWLGKMANLSLRRHV</sequence>
<protein>
    <submittedName>
        <fullName evidence="1">Uncharacterized protein</fullName>
    </submittedName>
</protein>
<reference evidence="2" key="1">
    <citation type="journal article" date="2018" name="BMC Genomics">
        <title>Genomic insights into host adaptation between the wheat stripe rust pathogen (Puccinia striiformis f. sp. tritici) and the barley stripe rust pathogen (Puccinia striiformis f. sp. hordei).</title>
        <authorList>
            <person name="Xia C."/>
            <person name="Wang M."/>
            <person name="Yin C."/>
            <person name="Cornejo O.E."/>
            <person name="Hulbert S.H."/>
            <person name="Chen X."/>
        </authorList>
    </citation>
    <scope>NUCLEOTIDE SEQUENCE [LARGE SCALE GENOMIC DNA]</scope>
    <source>
        <strain evidence="2">93-210</strain>
    </source>
</reference>
<dbReference type="EMBL" id="CM045878">
    <property type="protein sequence ID" value="KAI7939916.1"/>
    <property type="molecule type" value="Genomic_DNA"/>
</dbReference>
<proteinExistence type="predicted"/>